<sequence>MPAWRVTRRQSGRYGAAAASKQPSPPRTGNESSALCRPLSERSEPPPARTPALHRQRVLQKHPPFLLPAPDDPDSGRNMQRPHYRPLESVLRCVERSWLDGRTMRRHRLTRPSGAMRTRSYADKSLLSPCVIAASCTASISAGSLGNFIVGASGRKEVAASSVLSGSEVPQHILVSPKS</sequence>
<dbReference type="AlphaFoldDB" id="A0A4Z2FK30"/>
<evidence type="ECO:0000313" key="2">
    <source>
        <dbReference type="EMBL" id="TNN41509.1"/>
    </source>
</evidence>
<dbReference type="Proteomes" id="UP000314294">
    <property type="component" value="Unassembled WGS sequence"/>
</dbReference>
<feature type="region of interest" description="Disordered" evidence="1">
    <location>
        <begin position="1"/>
        <end position="79"/>
    </location>
</feature>
<reference evidence="2 3" key="1">
    <citation type="submission" date="2019-03" db="EMBL/GenBank/DDBJ databases">
        <title>First draft genome of Liparis tanakae, snailfish: a comprehensive survey of snailfish specific genes.</title>
        <authorList>
            <person name="Kim W."/>
            <person name="Song I."/>
            <person name="Jeong J.-H."/>
            <person name="Kim D."/>
            <person name="Kim S."/>
            <person name="Ryu S."/>
            <person name="Song J.Y."/>
            <person name="Lee S.K."/>
        </authorList>
    </citation>
    <scope>NUCLEOTIDE SEQUENCE [LARGE SCALE GENOMIC DNA]</scope>
    <source>
        <tissue evidence="2">Muscle</tissue>
    </source>
</reference>
<feature type="compositionally biased region" description="Basic residues" evidence="1">
    <location>
        <begin position="1"/>
        <end position="11"/>
    </location>
</feature>
<evidence type="ECO:0000256" key="1">
    <source>
        <dbReference type="SAM" id="MobiDB-lite"/>
    </source>
</evidence>
<proteinExistence type="predicted"/>
<keyword evidence="3" id="KW-1185">Reference proteome</keyword>
<gene>
    <name evidence="2" type="ORF">EYF80_048315</name>
</gene>
<protein>
    <submittedName>
        <fullName evidence="2">Uncharacterized protein</fullName>
    </submittedName>
</protein>
<name>A0A4Z2FK30_9TELE</name>
<comment type="caution">
    <text evidence="2">The sequence shown here is derived from an EMBL/GenBank/DDBJ whole genome shotgun (WGS) entry which is preliminary data.</text>
</comment>
<accession>A0A4Z2FK30</accession>
<organism evidence="2 3">
    <name type="scientific">Liparis tanakae</name>
    <name type="common">Tanaka's snailfish</name>
    <dbReference type="NCBI Taxonomy" id="230148"/>
    <lineage>
        <taxon>Eukaryota</taxon>
        <taxon>Metazoa</taxon>
        <taxon>Chordata</taxon>
        <taxon>Craniata</taxon>
        <taxon>Vertebrata</taxon>
        <taxon>Euteleostomi</taxon>
        <taxon>Actinopterygii</taxon>
        <taxon>Neopterygii</taxon>
        <taxon>Teleostei</taxon>
        <taxon>Neoteleostei</taxon>
        <taxon>Acanthomorphata</taxon>
        <taxon>Eupercaria</taxon>
        <taxon>Perciformes</taxon>
        <taxon>Cottioidei</taxon>
        <taxon>Cottales</taxon>
        <taxon>Liparidae</taxon>
        <taxon>Liparis</taxon>
    </lineage>
</organism>
<evidence type="ECO:0000313" key="3">
    <source>
        <dbReference type="Proteomes" id="UP000314294"/>
    </source>
</evidence>
<dbReference type="EMBL" id="SRLO01001102">
    <property type="protein sequence ID" value="TNN41509.1"/>
    <property type="molecule type" value="Genomic_DNA"/>
</dbReference>